<keyword evidence="2" id="KW-1185">Reference proteome</keyword>
<protein>
    <submittedName>
        <fullName evidence="1">Uncharacterized protein</fullName>
    </submittedName>
</protein>
<dbReference type="AlphaFoldDB" id="I4EJ89"/>
<name>I4EJ89_9BACT</name>
<evidence type="ECO:0000313" key="1">
    <source>
        <dbReference type="EMBL" id="CCF84751.1"/>
    </source>
</evidence>
<dbReference type="EMBL" id="CAGS01000321">
    <property type="protein sequence ID" value="CCF84751.1"/>
    <property type="molecule type" value="Genomic_DNA"/>
</dbReference>
<gene>
    <name evidence="1" type="ORF">NITHO_3880007</name>
</gene>
<proteinExistence type="predicted"/>
<organism evidence="1 2">
    <name type="scientific">Nitrolancea hollandica Lb</name>
    <dbReference type="NCBI Taxonomy" id="1129897"/>
    <lineage>
        <taxon>Bacteria</taxon>
        <taxon>Pseudomonadati</taxon>
        <taxon>Thermomicrobiota</taxon>
        <taxon>Thermomicrobia</taxon>
        <taxon>Sphaerobacterales</taxon>
        <taxon>Sphaerobacterineae</taxon>
        <taxon>Sphaerobacteraceae</taxon>
        <taxon>Nitrolancea</taxon>
    </lineage>
</organism>
<dbReference type="Proteomes" id="UP000004221">
    <property type="component" value="Unassembled WGS sequence"/>
</dbReference>
<accession>I4EJ89</accession>
<comment type="caution">
    <text evidence="1">The sequence shown here is derived from an EMBL/GenBank/DDBJ whole genome shotgun (WGS) entry which is preliminary data.</text>
</comment>
<dbReference type="RefSeq" id="WP_008479151.1">
    <property type="nucleotide sequence ID" value="NZ_CAGS01000321.1"/>
</dbReference>
<sequence>MAGKELREQLEQEVARLRDLALRSIDPLIVAKAVAASDVNVQELILKRLEAGQRLVEVIAWSGTSLTEVQVFFRFVPSDERVHLVDSGILVFVDSTKGEMLGTIDPFELQPEQRVARPFVSISPPDSGQFAATGQVSQEIVERERSFFESLGLRISGGFGIATVIDTIFGTETWSAGAPDDTRSDRTQDYRDQIVIFAR</sequence>
<reference evidence="1 2" key="1">
    <citation type="journal article" date="2012" name="ISME J.">
        <title>Nitrification expanded: discovery, physiology and genomics of a nitrite-oxidizing bacterium from the phylum Chloroflexi.</title>
        <authorList>
            <person name="Sorokin D.Y."/>
            <person name="Lucker S."/>
            <person name="Vejmelkova D."/>
            <person name="Kostrikina N.A."/>
            <person name="Kleerebezem R."/>
            <person name="Rijpstra W.I."/>
            <person name="Damste J.S."/>
            <person name="Le Paslier D."/>
            <person name="Muyzer G."/>
            <person name="Wagner M."/>
            <person name="van Loosdrecht M.C."/>
            <person name="Daims H."/>
        </authorList>
    </citation>
    <scope>NUCLEOTIDE SEQUENCE [LARGE SCALE GENOMIC DNA]</scope>
    <source>
        <strain evidence="2">none</strain>
    </source>
</reference>
<evidence type="ECO:0000313" key="2">
    <source>
        <dbReference type="Proteomes" id="UP000004221"/>
    </source>
</evidence>